<reference evidence="8 9" key="1">
    <citation type="submission" date="2023-07" db="EMBL/GenBank/DDBJ databases">
        <title>Genomic Encyclopedia of Type Strains, Phase IV (KMG-IV): sequencing the most valuable type-strain genomes for metagenomic binning, comparative biology and taxonomic classification.</title>
        <authorList>
            <person name="Goeker M."/>
        </authorList>
    </citation>
    <scope>NUCLEOTIDE SEQUENCE [LARGE SCALE GENOMIC DNA]</scope>
    <source>
        <strain evidence="8 9">DSM 5896</strain>
    </source>
</reference>
<feature type="domain" description="EamA" evidence="7">
    <location>
        <begin position="9"/>
        <end position="140"/>
    </location>
</feature>
<feature type="transmembrane region" description="Helical" evidence="6">
    <location>
        <begin position="265"/>
        <end position="285"/>
    </location>
</feature>
<gene>
    <name evidence="8" type="ORF">J3R73_004104</name>
</gene>
<comment type="subcellular location">
    <subcellularLocation>
        <location evidence="1">Membrane</location>
        <topology evidence="1">Multi-pass membrane protein</topology>
    </subcellularLocation>
</comment>
<evidence type="ECO:0000256" key="2">
    <source>
        <dbReference type="ARBA" id="ARBA00009853"/>
    </source>
</evidence>
<evidence type="ECO:0000313" key="9">
    <source>
        <dbReference type="Proteomes" id="UP001237448"/>
    </source>
</evidence>
<dbReference type="Proteomes" id="UP001237448">
    <property type="component" value="Unassembled WGS sequence"/>
</dbReference>
<feature type="transmembrane region" description="Helical" evidence="6">
    <location>
        <begin position="74"/>
        <end position="93"/>
    </location>
</feature>
<feature type="transmembrane region" description="Helical" evidence="6">
    <location>
        <begin position="151"/>
        <end position="168"/>
    </location>
</feature>
<dbReference type="InterPro" id="IPR037185">
    <property type="entry name" value="EmrE-like"/>
</dbReference>
<dbReference type="PANTHER" id="PTHR22911">
    <property type="entry name" value="ACYL-MALONYL CONDENSING ENZYME-RELATED"/>
    <property type="match status" value="1"/>
</dbReference>
<feature type="transmembrane region" description="Helical" evidence="6">
    <location>
        <begin position="37"/>
        <end position="62"/>
    </location>
</feature>
<dbReference type="PANTHER" id="PTHR22911:SF6">
    <property type="entry name" value="SOLUTE CARRIER FAMILY 35 MEMBER G1"/>
    <property type="match status" value="1"/>
</dbReference>
<name>A0ABU0FI78_9HYPH</name>
<evidence type="ECO:0000259" key="7">
    <source>
        <dbReference type="Pfam" id="PF00892"/>
    </source>
</evidence>
<evidence type="ECO:0000256" key="3">
    <source>
        <dbReference type="ARBA" id="ARBA00022692"/>
    </source>
</evidence>
<feature type="domain" description="EamA" evidence="7">
    <location>
        <begin position="151"/>
        <end position="277"/>
    </location>
</feature>
<evidence type="ECO:0000256" key="1">
    <source>
        <dbReference type="ARBA" id="ARBA00004141"/>
    </source>
</evidence>
<dbReference type="SUPFAM" id="SSF103481">
    <property type="entry name" value="Multidrug resistance efflux transporter EmrE"/>
    <property type="match status" value="2"/>
</dbReference>
<feature type="transmembrane region" description="Helical" evidence="6">
    <location>
        <begin position="180"/>
        <end position="198"/>
    </location>
</feature>
<comment type="caution">
    <text evidence="8">The sequence shown here is derived from an EMBL/GenBank/DDBJ whole genome shotgun (WGS) entry which is preliminary data.</text>
</comment>
<keyword evidence="3 6" id="KW-0812">Transmembrane</keyword>
<evidence type="ECO:0000256" key="4">
    <source>
        <dbReference type="ARBA" id="ARBA00022989"/>
    </source>
</evidence>
<protein>
    <submittedName>
        <fullName evidence="8">Drug/metabolite transporter (DMT)-like permease</fullName>
    </submittedName>
</protein>
<comment type="similarity">
    <text evidence="2">Belongs to the drug/metabolite transporter (DMT) superfamily. 10 TMS drug/metabolite exporter (DME) (TC 2.A.7.3) family.</text>
</comment>
<feature type="transmembrane region" description="Helical" evidence="6">
    <location>
        <begin position="12"/>
        <end position="31"/>
    </location>
</feature>
<feature type="transmembrane region" description="Helical" evidence="6">
    <location>
        <begin position="210"/>
        <end position="232"/>
    </location>
</feature>
<dbReference type="Pfam" id="PF00892">
    <property type="entry name" value="EamA"/>
    <property type="match status" value="2"/>
</dbReference>
<accession>A0ABU0FI78</accession>
<evidence type="ECO:0000313" key="8">
    <source>
        <dbReference type="EMBL" id="MDQ0394312.1"/>
    </source>
</evidence>
<keyword evidence="5 6" id="KW-0472">Membrane</keyword>
<evidence type="ECO:0000256" key="6">
    <source>
        <dbReference type="SAM" id="Phobius"/>
    </source>
</evidence>
<proteinExistence type="inferred from homology"/>
<feature type="transmembrane region" description="Helical" evidence="6">
    <location>
        <begin position="99"/>
        <end position="118"/>
    </location>
</feature>
<sequence length="293" mass="30596">MTLARSPWSGIASMVLATGLFIVSDSLMKLAAHDMPFFQAVFLRSLFGLVFCAGLVGLSGQWRRAGGALHWRSFARGAGEAAATFVYIIALAQMPIADAIAIGQTAPLLMILALALVFGERIGAQRAVLVCLGFLGAVLVAQPGASGLSPAALFAFLTAAIVVLRDLVARGIPASIPPFVVMLTTSAVMAATTGYASFHTGGWIPPAAPQWLMMMASGLAVMLGQVSIFMSYRNAPASVVAPFYYSFTLWAVIAGFVVWREIPNPLALAGMVLIVASGLALLLAAPRRVEAVA</sequence>
<evidence type="ECO:0000256" key="5">
    <source>
        <dbReference type="ARBA" id="ARBA00023136"/>
    </source>
</evidence>
<dbReference type="EMBL" id="JAUSVK010000001">
    <property type="protein sequence ID" value="MDQ0394312.1"/>
    <property type="molecule type" value="Genomic_DNA"/>
</dbReference>
<feature type="transmembrane region" description="Helical" evidence="6">
    <location>
        <begin position="239"/>
        <end position="259"/>
    </location>
</feature>
<dbReference type="InterPro" id="IPR000620">
    <property type="entry name" value="EamA_dom"/>
</dbReference>
<keyword evidence="4 6" id="KW-1133">Transmembrane helix</keyword>
<keyword evidence="9" id="KW-1185">Reference proteome</keyword>
<dbReference type="RefSeq" id="WP_307431085.1">
    <property type="nucleotide sequence ID" value="NZ_JAUSVK010000001.1"/>
</dbReference>
<feature type="transmembrane region" description="Helical" evidence="6">
    <location>
        <begin position="127"/>
        <end position="145"/>
    </location>
</feature>
<organism evidence="8 9">
    <name type="scientific">Labrys monachus</name>
    <dbReference type="NCBI Taxonomy" id="217067"/>
    <lineage>
        <taxon>Bacteria</taxon>
        <taxon>Pseudomonadati</taxon>
        <taxon>Pseudomonadota</taxon>
        <taxon>Alphaproteobacteria</taxon>
        <taxon>Hyphomicrobiales</taxon>
        <taxon>Xanthobacteraceae</taxon>
        <taxon>Labrys</taxon>
    </lineage>
</organism>